<feature type="compositionally biased region" description="Basic and acidic residues" evidence="1">
    <location>
        <begin position="184"/>
        <end position="219"/>
    </location>
</feature>
<dbReference type="AlphaFoldDB" id="A0A6C0KG12"/>
<feature type="compositionally biased region" description="Pro residues" evidence="1">
    <location>
        <begin position="244"/>
        <end position="262"/>
    </location>
</feature>
<feature type="compositionally biased region" description="Basic and acidic residues" evidence="1">
    <location>
        <begin position="226"/>
        <end position="235"/>
    </location>
</feature>
<feature type="compositionally biased region" description="Basic residues" evidence="1">
    <location>
        <begin position="1"/>
        <end position="46"/>
    </location>
</feature>
<dbReference type="InterPro" id="IPR036869">
    <property type="entry name" value="J_dom_sf"/>
</dbReference>
<feature type="compositionally biased region" description="Basic residues" evidence="1">
    <location>
        <begin position="434"/>
        <end position="444"/>
    </location>
</feature>
<accession>A0A6C0KG12</accession>
<proteinExistence type="predicted"/>
<dbReference type="SUPFAM" id="SSF46565">
    <property type="entry name" value="Chaperone J-domain"/>
    <property type="match status" value="1"/>
</dbReference>
<name>A0A6C0KG12_9ZZZZ</name>
<reference evidence="2" key="1">
    <citation type="journal article" date="2020" name="Nature">
        <title>Giant virus diversity and host interactions through global metagenomics.</title>
        <authorList>
            <person name="Schulz F."/>
            <person name="Roux S."/>
            <person name="Paez-Espino D."/>
            <person name="Jungbluth S."/>
            <person name="Walsh D.A."/>
            <person name="Denef V.J."/>
            <person name="McMahon K.D."/>
            <person name="Konstantinidis K.T."/>
            <person name="Eloe-Fadrosh E.A."/>
            <person name="Kyrpides N.C."/>
            <person name="Woyke T."/>
        </authorList>
    </citation>
    <scope>NUCLEOTIDE SEQUENCE</scope>
    <source>
        <strain evidence="2">GVMAG-S-3300011013-78</strain>
    </source>
</reference>
<feature type="compositionally biased region" description="Basic and acidic residues" evidence="1">
    <location>
        <begin position="413"/>
        <end position="431"/>
    </location>
</feature>
<feature type="region of interest" description="Disordered" evidence="1">
    <location>
        <begin position="386"/>
        <end position="514"/>
    </location>
</feature>
<feature type="compositionally biased region" description="Basic residues" evidence="1">
    <location>
        <begin position="53"/>
        <end position="64"/>
    </location>
</feature>
<organism evidence="2">
    <name type="scientific">viral metagenome</name>
    <dbReference type="NCBI Taxonomy" id="1070528"/>
    <lineage>
        <taxon>unclassified sequences</taxon>
        <taxon>metagenomes</taxon>
        <taxon>organismal metagenomes</taxon>
    </lineage>
</organism>
<dbReference type="Gene3D" id="1.10.287.110">
    <property type="entry name" value="DnaJ domain"/>
    <property type="match status" value="1"/>
</dbReference>
<evidence type="ECO:0000313" key="2">
    <source>
        <dbReference type="EMBL" id="QHU16131.1"/>
    </source>
</evidence>
<feature type="compositionally biased region" description="Basic and acidic residues" evidence="1">
    <location>
        <begin position="80"/>
        <end position="94"/>
    </location>
</feature>
<feature type="compositionally biased region" description="Low complexity" evidence="1">
    <location>
        <begin position="99"/>
        <end position="117"/>
    </location>
</feature>
<feature type="compositionally biased region" description="Pro residues" evidence="1">
    <location>
        <begin position="274"/>
        <end position="283"/>
    </location>
</feature>
<feature type="compositionally biased region" description="Low complexity" evidence="1">
    <location>
        <begin position="395"/>
        <end position="412"/>
    </location>
</feature>
<feature type="region of interest" description="Disordered" evidence="1">
    <location>
        <begin position="1"/>
        <end position="288"/>
    </location>
</feature>
<protein>
    <submittedName>
        <fullName evidence="2">Uncharacterized protein</fullName>
    </submittedName>
</protein>
<feature type="compositionally biased region" description="Polar residues" evidence="1">
    <location>
        <begin position="148"/>
        <end position="179"/>
    </location>
</feature>
<sequence>MPITKKRLHGIKKKNNQSHKKKSMSRRDKRQHTRKQRKSIHLRNKSLKGGDQKRKKAAAARKQKAKSDRQQSKKQKKIKDKKDKKAKEAKEVVARKQVKTPSTLALPAPKPTLTTKPIVSSNKLEKSIVPIKAKDVKMVTGPPLPKRPTSTGPSKPKSKPTSTGPSKPESKPTSQTLKNFCNDFKCDKDETAKKCRDRNQLKGPYRHPDKGGNTEDNKKLNTAYKNLKEEQKEKCPISQKAPKPTTPKPTTPKPTTPKPTTPKPTTLALTASKPPSPPGPAPKPGQLKTVSTPIKSFKVLPEFYPFNNKSFVSVYKAWYIRNYRGKPLKLLNDKLTRKDFENNYTRWFSRVSLKDPKYKNLSTPSKQVIMKNTKTISDYEKEIEKLKKITPKPGPTISKKPVTPKTTSTPRSLTEKEKEIEKLKKVTDKSVHTIPKKPVTKRRPPPATPVRKEEEKQPSRPVQKKQPSKIPPPPGPAPNLFHPSERKQPSKIPPTPPTNGDKAPAPSFPVKITSKPLKVSSDNKTISIVIDVELPREAQANTLVNTGNTVEEQMAISASGKQ</sequence>
<evidence type="ECO:0000256" key="1">
    <source>
        <dbReference type="SAM" id="MobiDB-lite"/>
    </source>
</evidence>
<dbReference type="EMBL" id="MN740876">
    <property type="protein sequence ID" value="QHU16131.1"/>
    <property type="molecule type" value="Genomic_DNA"/>
</dbReference>